<evidence type="ECO:0000313" key="1">
    <source>
        <dbReference type="EMBL" id="SUS06521.1"/>
    </source>
</evidence>
<gene>
    <name evidence="1" type="ORF">DF3PB_2940004</name>
</gene>
<dbReference type="AlphaFoldDB" id="A0A380TFL6"/>
<reference evidence="1" key="1">
    <citation type="submission" date="2018-07" db="EMBL/GenBank/DDBJ databases">
        <authorList>
            <person name="Quirk P.G."/>
            <person name="Krulwich T.A."/>
        </authorList>
    </citation>
    <scope>NUCLEOTIDE SEQUENCE</scope>
</reference>
<name>A0A380TFL6_9ZZZZ</name>
<accession>A0A380TFL6</accession>
<proteinExistence type="predicted"/>
<organism evidence="1">
    <name type="scientific">metagenome</name>
    <dbReference type="NCBI Taxonomy" id="256318"/>
    <lineage>
        <taxon>unclassified sequences</taxon>
        <taxon>metagenomes</taxon>
    </lineage>
</organism>
<sequence>MRIMSTDDLPIELIESFRSELPEEFSVELTEGRIALCSVEPPSWISLIANAEWWQQSLLAYSALYLAEIVKEAGKETWKSRAKAISILVTGKNNIKKMALAIWRFKSKLPRRTQIYASLPEPNQFLGSRLLISGKDTGLIELEIALFVHHLPHVSALIERHKAENTRPVSGYFLKILGNGDLQVEWCDAGSLENYSSIMSLNESVARRSE</sequence>
<dbReference type="EMBL" id="UIDG01000217">
    <property type="protein sequence ID" value="SUS06521.1"/>
    <property type="molecule type" value="Genomic_DNA"/>
</dbReference>
<protein>
    <submittedName>
        <fullName evidence="1">Uncharacterized protein</fullName>
    </submittedName>
</protein>